<dbReference type="InterPro" id="IPR057678">
    <property type="entry name" value="DUF7918"/>
</dbReference>
<protein>
    <recommendedName>
        <fullName evidence="2">DUF7918 domain-containing protein</fullName>
    </recommendedName>
</protein>
<evidence type="ECO:0000313" key="3">
    <source>
        <dbReference type="EMBL" id="KAK0533438.1"/>
    </source>
</evidence>
<evidence type="ECO:0000313" key="4">
    <source>
        <dbReference type="Proteomes" id="UP001176521"/>
    </source>
</evidence>
<feature type="region of interest" description="Disordered" evidence="1">
    <location>
        <begin position="345"/>
        <end position="383"/>
    </location>
</feature>
<reference evidence="3" key="1">
    <citation type="journal article" date="2023" name="PhytoFront">
        <title>Draft Genome Resources of Seven Strains of Tilletia horrida, Causal Agent of Kernel Smut of Rice.</title>
        <authorList>
            <person name="Khanal S."/>
            <person name="Antony Babu S."/>
            <person name="Zhou X.G."/>
        </authorList>
    </citation>
    <scope>NUCLEOTIDE SEQUENCE</scope>
    <source>
        <strain evidence="3">TX3</strain>
    </source>
</reference>
<evidence type="ECO:0000256" key="1">
    <source>
        <dbReference type="SAM" id="MobiDB-lite"/>
    </source>
</evidence>
<organism evidence="3 4">
    <name type="scientific">Tilletia horrida</name>
    <dbReference type="NCBI Taxonomy" id="155126"/>
    <lineage>
        <taxon>Eukaryota</taxon>
        <taxon>Fungi</taxon>
        <taxon>Dikarya</taxon>
        <taxon>Basidiomycota</taxon>
        <taxon>Ustilaginomycotina</taxon>
        <taxon>Exobasidiomycetes</taxon>
        <taxon>Tilletiales</taxon>
        <taxon>Tilletiaceae</taxon>
        <taxon>Tilletia</taxon>
    </lineage>
</organism>
<gene>
    <name evidence="3" type="ORF">OC842_002979</name>
</gene>
<comment type="caution">
    <text evidence="3">The sequence shown here is derived from an EMBL/GenBank/DDBJ whole genome shotgun (WGS) entry which is preliminary data.</text>
</comment>
<dbReference type="Proteomes" id="UP001176521">
    <property type="component" value="Unassembled WGS sequence"/>
</dbReference>
<sequence length="383" mass="41086">MLLPNDIEVVLLDDRLRPMKEWGLENVKSGEWQAYVAAEPGRSFAIQLSVSDRTQTDLTADIFLNGGDAKKVHTIKFPAGVPRVNIVRGLESEAMLHPFTFSKVETTEEIADACEDSAVLSSLGEICIATCPYETQMRPQRSGGGNRGGRWRKEGELAGLVSSGIKIYEKNKKVLMQGVQIGLGTGEHLGSRASRGRHGHHNQPFIYVRREPVYKMRFLARSEFALERAGIIDGDDVIPEEPSAFTPGAAGGSSPTGTAQAHAQAQAQAGPSRERDNARFSFSFPSARRRRSSSPPARAAPAAPITATAIAAVPSAAAAATAHTSGIRLPDDADFVVIKVKKEPVNGAGLGGGKRRRTTFSGPGNSFREPLVIPDHSDDECPL</sequence>
<dbReference type="AlphaFoldDB" id="A0AAN6JKM5"/>
<feature type="domain" description="DUF7918" evidence="2">
    <location>
        <begin position="32"/>
        <end position="232"/>
    </location>
</feature>
<dbReference type="EMBL" id="JAPDMQ010000137">
    <property type="protein sequence ID" value="KAK0533438.1"/>
    <property type="molecule type" value="Genomic_DNA"/>
</dbReference>
<accession>A0AAN6JKM5</accession>
<evidence type="ECO:0000259" key="2">
    <source>
        <dbReference type="Pfam" id="PF25534"/>
    </source>
</evidence>
<keyword evidence="4" id="KW-1185">Reference proteome</keyword>
<name>A0AAN6JKM5_9BASI</name>
<proteinExistence type="predicted"/>
<feature type="region of interest" description="Disordered" evidence="1">
    <location>
        <begin position="237"/>
        <end position="278"/>
    </location>
</feature>
<feature type="compositionally biased region" description="Low complexity" evidence="1">
    <location>
        <begin position="246"/>
        <end position="269"/>
    </location>
</feature>
<dbReference type="Pfam" id="PF25534">
    <property type="entry name" value="DUF7918"/>
    <property type="match status" value="1"/>
</dbReference>